<dbReference type="Gene3D" id="3.40.50.300">
    <property type="entry name" value="P-loop containing nucleotide triphosphate hydrolases"/>
    <property type="match status" value="1"/>
</dbReference>
<keyword evidence="1" id="KW-0067">ATP-binding</keyword>
<keyword evidence="1" id="KW-0547">Nucleotide-binding</keyword>
<keyword evidence="1" id="KW-0093">Biotin biosynthesis</keyword>
<feature type="active site" evidence="1">
    <location>
        <position position="51"/>
    </location>
</feature>
<dbReference type="HAMAP" id="MF_00336">
    <property type="entry name" value="BioD"/>
    <property type="match status" value="1"/>
</dbReference>
<comment type="subunit">
    <text evidence="1">Homodimer.</text>
</comment>
<accession>A0A935MAY0</accession>
<dbReference type="Proteomes" id="UP000726105">
    <property type="component" value="Unassembled WGS sequence"/>
</dbReference>
<dbReference type="InterPro" id="IPR027417">
    <property type="entry name" value="P-loop_NTPase"/>
</dbReference>
<dbReference type="CDD" id="cd03109">
    <property type="entry name" value="DTBS"/>
    <property type="match status" value="1"/>
</dbReference>
<comment type="caution">
    <text evidence="1">Lacks conserved residue(s) required for the propagation of feature annotation.</text>
</comment>
<dbReference type="InterPro" id="IPR004472">
    <property type="entry name" value="DTB_synth_BioD"/>
</dbReference>
<feature type="binding site" evidence="1">
    <location>
        <begin position="224"/>
        <end position="226"/>
    </location>
    <ligand>
        <name>ATP</name>
        <dbReference type="ChEBI" id="CHEBI:30616"/>
    </ligand>
</feature>
<comment type="subcellular location">
    <subcellularLocation>
        <location evidence="1">Cytoplasm</location>
    </subcellularLocation>
</comment>
<dbReference type="GO" id="GO:0004141">
    <property type="term" value="F:dethiobiotin synthase activity"/>
    <property type="evidence" value="ECO:0007669"/>
    <property type="project" value="UniProtKB-UniRule"/>
</dbReference>
<keyword evidence="1" id="KW-0963">Cytoplasm</keyword>
<dbReference type="Pfam" id="PF13500">
    <property type="entry name" value="AAA_26"/>
    <property type="match status" value="1"/>
</dbReference>
<feature type="binding site" evidence="1">
    <location>
        <position position="55"/>
    </location>
    <ligand>
        <name>substrate</name>
    </ligand>
</feature>
<feature type="binding site" evidence="1">
    <location>
        <position position="30"/>
    </location>
    <ligand>
        <name>Mg(2+)</name>
        <dbReference type="ChEBI" id="CHEBI:18420"/>
    </ligand>
</feature>
<reference evidence="2 3" key="1">
    <citation type="submission" date="2020-10" db="EMBL/GenBank/DDBJ databases">
        <title>Connecting structure to function with the recovery of over 1000 high-quality activated sludge metagenome-assembled genomes encoding full-length rRNA genes using long-read sequencing.</title>
        <authorList>
            <person name="Singleton C.M."/>
            <person name="Petriglieri F."/>
            <person name="Kristensen J.M."/>
            <person name="Kirkegaard R.H."/>
            <person name="Michaelsen T.Y."/>
            <person name="Andersen M.H."/>
            <person name="Karst S.M."/>
            <person name="Dueholm M.S."/>
            <person name="Nielsen P.H."/>
            <person name="Albertsen M."/>
        </authorList>
    </citation>
    <scope>NUCLEOTIDE SEQUENCE [LARGE SCALE GENOMIC DNA]</scope>
    <source>
        <strain evidence="2">Ega_18-Q3-R5-49_MAXAC.001</strain>
    </source>
</reference>
<comment type="function">
    <text evidence="1">Catalyzes a mechanistically unusual reaction, the ATP-dependent insertion of CO2 between the N7 and N8 nitrogen atoms of 7,8-diaminopelargonic acid (DAPA, also called 7,8-diammoniononanoate) to form a ureido ring.</text>
</comment>
<dbReference type="AlphaFoldDB" id="A0A935MAY0"/>
<feature type="binding site" evidence="1">
    <location>
        <begin position="191"/>
        <end position="192"/>
    </location>
    <ligand>
        <name>ATP</name>
        <dbReference type="ChEBI" id="CHEBI:30616"/>
    </ligand>
</feature>
<feature type="binding site" evidence="1">
    <location>
        <position position="64"/>
    </location>
    <ligand>
        <name>Mg(2+)</name>
        <dbReference type="ChEBI" id="CHEBI:18420"/>
    </ligand>
</feature>
<dbReference type="SUPFAM" id="SSF52540">
    <property type="entry name" value="P-loop containing nucleoside triphosphate hydrolases"/>
    <property type="match status" value="1"/>
</dbReference>
<keyword evidence="1 2" id="KW-0436">Ligase</keyword>
<dbReference type="GO" id="GO:0005524">
    <property type="term" value="F:ATP binding"/>
    <property type="evidence" value="ECO:0007669"/>
    <property type="project" value="UniProtKB-UniRule"/>
</dbReference>
<gene>
    <name evidence="1 2" type="primary">bioD</name>
    <name evidence="2" type="ORF">IPI13_13880</name>
</gene>
<dbReference type="NCBIfam" id="TIGR00347">
    <property type="entry name" value="bioD"/>
    <property type="match status" value="1"/>
</dbReference>
<organism evidence="2 3">
    <name type="scientific">Candidatus Phosphoribacter hodrii</name>
    <dbReference type="NCBI Taxonomy" id="2953743"/>
    <lineage>
        <taxon>Bacteria</taxon>
        <taxon>Bacillati</taxon>
        <taxon>Actinomycetota</taxon>
        <taxon>Actinomycetes</taxon>
        <taxon>Micrococcales</taxon>
        <taxon>Dermatophilaceae</taxon>
        <taxon>Candidatus Phosphoribacter</taxon>
    </lineage>
</organism>
<feature type="binding site" evidence="1">
    <location>
        <position position="64"/>
    </location>
    <ligand>
        <name>ATP</name>
        <dbReference type="ChEBI" id="CHEBI:30616"/>
    </ligand>
</feature>
<dbReference type="PIRSF" id="PIRSF006755">
    <property type="entry name" value="DTB_synth"/>
    <property type="match status" value="1"/>
</dbReference>
<comment type="similarity">
    <text evidence="1">Belongs to the dethiobiotin synthetase family.</text>
</comment>
<dbReference type="EMBL" id="JADJIB010000005">
    <property type="protein sequence ID" value="MBK7274198.1"/>
    <property type="molecule type" value="Genomic_DNA"/>
</dbReference>
<evidence type="ECO:0000313" key="3">
    <source>
        <dbReference type="Proteomes" id="UP000726105"/>
    </source>
</evidence>
<evidence type="ECO:0000313" key="2">
    <source>
        <dbReference type="EMBL" id="MBK7274198.1"/>
    </source>
</evidence>
<comment type="pathway">
    <text evidence="1">Cofactor biosynthesis; biotin biosynthesis; biotin from 7,8-diaminononanoate: step 1/2.</text>
</comment>
<feature type="binding site" evidence="1">
    <location>
        <begin position="26"/>
        <end position="31"/>
    </location>
    <ligand>
        <name>ATP</name>
        <dbReference type="ChEBI" id="CHEBI:30616"/>
    </ligand>
</feature>
<dbReference type="PANTHER" id="PTHR43210:SF5">
    <property type="entry name" value="DETHIOBIOTIN SYNTHETASE"/>
    <property type="match status" value="1"/>
</dbReference>
<keyword evidence="1" id="KW-0479">Metal-binding</keyword>
<feature type="binding site" evidence="1">
    <location>
        <begin position="125"/>
        <end position="128"/>
    </location>
    <ligand>
        <name>ATP</name>
        <dbReference type="ChEBI" id="CHEBI:30616"/>
    </ligand>
</feature>
<keyword evidence="1" id="KW-0460">Magnesium</keyword>
<sequence length="245" mass="24793">MCCGRSSVAEARSLPRVLVVTGTNTGVGKTIATAALAVALRERGLRVAVAKPTQTGVSADEPGDLQEVCRLAGAVGLTAWEGVRLRDPLAPASAARTEGRSIPSVADYAWAVGELAGAHDVVLVEGAGGLLVELDSRGGTLADLAVALRYQGIGVGVVVVAAPGLGTLNHTALTVEALRARSLPIVGVVVGSWPQAPDEPDLAMRENLADLPRVAGVPLLGVLPEGAGSLAPADFQVAALEWLAV</sequence>
<comment type="cofactor">
    <cofactor evidence="1">
        <name>Mg(2+)</name>
        <dbReference type="ChEBI" id="CHEBI:18420"/>
    </cofactor>
</comment>
<dbReference type="PANTHER" id="PTHR43210">
    <property type="entry name" value="DETHIOBIOTIN SYNTHETASE"/>
    <property type="match status" value="1"/>
</dbReference>
<protein>
    <recommendedName>
        <fullName evidence="1">ATP-dependent dethiobiotin synthetase BioD</fullName>
        <ecNumber evidence="1">6.3.3.3</ecNumber>
    </recommendedName>
    <alternativeName>
        <fullName evidence="1">DTB synthetase</fullName>
        <shortName evidence="1">DTBS</shortName>
    </alternativeName>
    <alternativeName>
        <fullName evidence="1">Dethiobiotin synthase</fullName>
    </alternativeName>
</protein>
<comment type="catalytic activity">
    <reaction evidence="1">
        <text>(7R,8S)-7,8-diammoniononanoate + CO2 + ATP = (4R,5S)-dethiobiotin + ADP + phosphate + 3 H(+)</text>
        <dbReference type="Rhea" id="RHEA:15805"/>
        <dbReference type="ChEBI" id="CHEBI:15378"/>
        <dbReference type="ChEBI" id="CHEBI:16526"/>
        <dbReference type="ChEBI" id="CHEBI:30616"/>
        <dbReference type="ChEBI" id="CHEBI:43474"/>
        <dbReference type="ChEBI" id="CHEBI:149469"/>
        <dbReference type="ChEBI" id="CHEBI:149473"/>
        <dbReference type="ChEBI" id="CHEBI:456216"/>
        <dbReference type="EC" id="6.3.3.3"/>
    </reaction>
</comment>
<dbReference type="GO" id="GO:0000287">
    <property type="term" value="F:magnesium ion binding"/>
    <property type="evidence" value="ECO:0007669"/>
    <property type="project" value="UniProtKB-UniRule"/>
</dbReference>
<name>A0A935MAY0_9MICO</name>
<dbReference type="EC" id="6.3.3.3" evidence="1"/>
<dbReference type="GO" id="GO:0009102">
    <property type="term" value="P:biotin biosynthetic process"/>
    <property type="evidence" value="ECO:0007669"/>
    <property type="project" value="UniProtKB-UniRule"/>
</dbReference>
<comment type="caution">
    <text evidence="2">The sequence shown here is derived from an EMBL/GenBank/DDBJ whole genome shotgun (WGS) entry which is preliminary data.</text>
</comment>
<feature type="binding site" evidence="1">
    <location>
        <position position="125"/>
    </location>
    <ligand>
        <name>Mg(2+)</name>
        <dbReference type="ChEBI" id="CHEBI:18420"/>
    </ligand>
</feature>
<dbReference type="GO" id="GO:0005829">
    <property type="term" value="C:cytosol"/>
    <property type="evidence" value="ECO:0007669"/>
    <property type="project" value="TreeGrafter"/>
</dbReference>
<proteinExistence type="inferred from homology"/>
<evidence type="ECO:0000256" key="1">
    <source>
        <dbReference type="HAMAP-Rule" id="MF_00336"/>
    </source>
</evidence>